<dbReference type="PANTHER" id="PTHR11006">
    <property type="entry name" value="PROTEIN ARGININE N-METHYLTRANSFERASE"/>
    <property type="match status" value="1"/>
</dbReference>
<dbReference type="Proteomes" id="UP000593564">
    <property type="component" value="Unassembled WGS sequence"/>
</dbReference>
<keyword evidence="3" id="KW-0805">Transcription regulation</keyword>
<evidence type="ECO:0000313" key="7">
    <source>
        <dbReference type="Proteomes" id="UP000593564"/>
    </source>
</evidence>
<protein>
    <recommendedName>
        <fullName evidence="1">type I protein arginine methyltransferase</fullName>
        <ecNumber evidence="1">2.1.1.319</ecNumber>
    </recommendedName>
</protein>
<evidence type="ECO:0000256" key="2">
    <source>
        <dbReference type="ARBA" id="ARBA00022691"/>
    </source>
</evidence>
<keyword evidence="7" id="KW-1185">Reference proteome</keyword>
<reference evidence="6 7" key="2">
    <citation type="submission" date="2020-07" db="EMBL/GenBank/DDBJ databases">
        <title>Genome assembly of wild tea tree DASZ reveals pedigree and selection history of tea varieties.</title>
        <authorList>
            <person name="Zhang W."/>
        </authorList>
    </citation>
    <scope>NUCLEOTIDE SEQUENCE [LARGE SCALE GENOMIC DNA]</scope>
    <source>
        <strain evidence="7">cv. G240</strain>
        <tissue evidence="6">Leaf</tissue>
    </source>
</reference>
<dbReference type="EMBL" id="JACBKZ010000009">
    <property type="protein sequence ID" value="KAF5941463.1"/>
    <property type="molecule type" value="Genomic_DNA"/>
</dbReference>
<dbReference type="PANTHER" id="PTHR11006:SF10">
    <property type="entry name" value="HISTONE-ARGININE METHYLTRANSFERASE CARMER-RELATED"/>
    <property type="match status" value="1"/>
</dbReference>
<evidence type="ECO:0000256" key="5">
    <source>
        <dbReference type="ARBA" id="ARBA00049086"/>
    </source>
</evidence>
<name>A0A7J7GKX7_CAMSI</name>
<dbReference type="EC" id="2.1.1.319" evidence="1"/>
<evidence type="ECO:0000256" key="1">
    <source>
        <dbReference type="ARBA" id="ARBA00011925"/>
    </source>
</evidence>
<dbReference type="InterPro" id="IPR025799">
    <property type="entry name" value="Arg_MeTrfase"/>
</dbReference>
<evidence type="ECO:0000313" key="6">
    <source>
        <dbReference type="EMBL" id="KAF5941463.1"/>
    </source>
</evidence>
<gene>
    <name evidence="6" type="ORF">HYC85_019105</name>
</gene>
<proteinExistence type="predicted"/>
<comment type="catalytic activity">
    <reaction evidence="5">
        <text>L-arginyl-[protein] + 2 S-adenosyl-L-methionine = N(omega),N(omega)-dimethyl-L-arginyl-[protein] + 2 S-adenosyl-L-homocysteine + 2 H(+)</text>
        <dbReference type="Rhea" id="RHEA:48096"/>
        <dbReference type="Rhea" id="RHEA-COMP:10532"/>
        <dbReference type="Rhea" id="RHEA-COMP:11991"/>
        <dbReference type="ChEBI" id="CHEBI:15378"/>
        <dbReference type="ChEBI" id="CHEBI:29965"/>
        <dbReference type="ChEBI" id="CHEBI:57856"/>
        <dbReference type="ChEBI" id="CHEBI:59789"/>
        <dbReference type="ChEBI" id="CHEBI:61897"/>
        <dbReference type="EC" id="2.1.1.319"/>
    </reaction>
</comment>
<evidence type="ECO:0000256" key="3">
    <source>
        <dbReference type="ARBA" id="ARBA00023015"/>
    </source>
</evidence>
<dbReference type="GO" id="GO:0070611">
    <property type="term" value="F:histone H3R2 methyltransferase activity"/>
    <property type="evidence" value="ECO:0007669"/>
    <property type="project" value="TreeGrafter"/>
</dbReference>
<reference evidence="7" key="1">
    <citation type="journal article" date="2020" name="Nat. Commun.">
        <title>Genome assembly of wild tea tree DASZ reveals pedigree and selection history of tea varieties.</title>
        <authorList>
            <person name="Zhang W."/>
            <person name="Zhang Y."/>
            <person name="Qiu H."/>
            <person name="Guo Y."/>
            <person name="Wan H."/>
            <person name="Zhang X."/>
            <person name="Scossa F."/>
            <person name="Alseekh S."/>
            <person name="Zhang Q."/>
            <person name="Wang P."/>
            <person name="Xu L."/>
            <person name="Schmidt M.H."/>
            <person name="Jia X."/>
            <person name="Li D."/>
            <person name="Zhu A."/>
            <person name="Guo F."/>
            <person name="Chen W."/>
            <person name="Ni D."/>
            <person name="Usadel B."/>
            <person name="Fernie A.R."/>
            <person name="Wen W."/>
        </authorList>
    </citation>
    <scope>NUCLEOTIDE SEQUENCE [LARGE SCALE GENOMIC DNA]</scope>
    <source>
        <strain evidence="7">cv. G240</strain>
    </source>
</reference>
<dbReference type="InterPro" id="IPR029063">
    <property type="entry name" value="SAM-dependent_MTases_sf"/>
</dbReference>
<dbReference type="SUPFAM" id="SSF53335">
    <property type="entry name" value="S-adenosyl-L-methionine-dependent methyltransferases"/>
    <property type="match status" value="1"/>
</dbReference>
<dbReference type="AlphaFoldDB" id="A0A7J7GKX7"/>
<keyword evidence="4" id="KW-0804">Transcription</keyword>
<evidence type="ECO:0000256" key="4">
    <source>
        <dbReference type="ARBA" id="ARBA00023163"/>
    </source>
</evidence>
<organism evidence="6 7">
    <name type="scientific">Camellia sinensis</name>
    <name type="common">Tea plant</name>
    <name type="synonym">Thea sinensis</name>
    <dbReference type="NCBI Taxonomy" id="4442"/>
    <lineage>
        <taxon>Eukaryota</taxon>
        <taxon>Viridiplantae</taxon>
        <taxon>Streptophyta</taxon>
        <taxon>Embryophyta</taxon>
        <taxon>Tracheophyta</taxon>
        <taxon>Spermatophyta</taxon>
        <taxon>Magnoliopsida</taxon>
        <taxon>eudicotyledons</taxon>
        <taxon>Gunneridae</taxon>
        <taxon>Pentapetalae</taxon>
        <taxon>asterids</taxon>
        <taxon>Ericales</taxon>
        <taxon>Theaceae</taxon>
        <taxon>Camellia</taxon>
    </lineage>
</organism>
<accession>A0A7J7GKX7</accession>
<dbReference type="Gene3D" id="3.40.50.150">
    <property type="entry name" value="Vaccinia Virus protein VP39"/>
    <property type="match status" value="1"/>
</dbReference>
<dbReference type="GO" id="GO:0035242">
    <property type="term" value="F:protein-arginine omega-N asymmetric methyltransferase activity"/>
    <property type="evidence" value="ECO:0007669"/>
    <property type="project" value="UniProtKB-EC"/>
</dbReference>
<sequence>MVVDVGAVEASEMAEYARKLTAGNPLLAQRIMVVKGKVEEVELPEKADILISGPMAYAWTQVKIGKDIYGDIFSEYQHVAKVTPKCQPRCHVSWSSRRDRLG</sequence>
<keyword evidence="2" id="KW-0949">S-adenosyl-L-methionine</keyword>
<comment type="caution">
    <text evidence="6">The sequence shown here is derived from an EMBL/GenBank/DDBJ whole genome shotgun (WGS) entry which is preliminary data.</text>
</comment>